<dbReference type="EMBL" id="VOAJ01006188">
    <property type="protein sequence ID" value="KAF0872907.1"/>
    <property type="molecule type" value="Genomic_DNA"/>
</dbReference>
<feature type="non-terminal residue" evidence="1">
    <location>
        <position position="108"/>
    </location>
</feature>
<sequence length="108" mass="12328">LPLAFEENSTTLMVGILYTIAPRFPGRLRTVTDGVESLICTDWMCHRVTKSRIADIVLQPSPTDHEKYGGDPQHPHKLHIVTRMKSTKRCPYWEKDGMKMPALEKAHT</sequence>
<dbReference type="InterPro" id="IPR005996">
    <property type="entry name" value="Ribosomal_uL30_bac-type"/>
</dbReference>
<feature type="non-terminal residue" evidence="1">
    <location>
        <position position="1"/>
    </location>
</feature>
<accession>A0A6G1ABC7</accession>
<comment type="caution">
    <text evidence="1">The sequence shown here is derived from an EMBL/GenBank/DDBJ whole genome shotgun (WGS) entry which is preliminary data.</text>
</comment>
<evidence type="ECO:0000313" key="1">
    <source>
        <dbReference type="EMBL" id="KAF0872907.1"/>
    </source>
</evidence>
<keyword evidence="2" id="KW-1185">Reference proteome</keyword>
<reference evidence="1 2" key="1">
    <citation type="submission" date="2019-11" db="EMBL/GenBank/DDBJ databases">
        <authorList>
            <person name="Yang C."/>
            <person name="Li F."/>
        </authorList>
    </citation>
    <scope>NUCLEOTIDE SEQUENCE [LARGE SCALE GENOMIC DNA]</scope>
    <source>
        <strain evidence="1">KB4526</strain>
        <tissue evidence="1">Muscle</tissue>
    </source>
</reference>
<dbReference type="PANTHER" id="PTHR15892">
    <property type="entry name" value="MITOCHONDRIAL RIBOSOMAL PROTEIN L30"/>
    <property type="match status" value="1"/>
</dbReference>
<organism evidence="1 2">
    <name type="scientific">Crocuta crocuta</name>
    <name type="common">Spotted hyena</name>
    <dbReference type="NCBI Taxonomy" id="9678"/>
    <lineage>
        <taxon>Eukaryota</taxon>
        <taxon>Metazoa</taxon>
        <taxon>Chordata</taxon>
        <taxon>Craniata</taxon>
        <taxon>Vertebrata</taxon>
        <taxon>Euteleostomi</taxon>
        <taxon>Mammalia</taxon>
        <taxon>Eutheria</taxon>
        <taxon>Laurasiatheria</taxon>
        <taxon>Carnivora</taxon>
        <taxon>Feliformia</taxon>
        <taxon>Hyaenidae</taxon>
        <taxon>Crocuta</taxon>
    </lineage>
</organism>
<dbReference type="AlphaFoldDB" id="A0A6G1ABC7"/>
<dbReference type="PANTHER" id="PTHR15892:SF2">
    <property type="entry name" value="LARGE RIBOSOMAL SUBUNIT PROTEIN UL30M"/>
    <property type="match status" value="1"/>
</dbReference>
<dbReference type="GO" id="GO:0003735">
    <property type="term" value="F:structural constituent of ribosome"/>
    <property type="evidence" value="ECO:0007669"/>
    <property type="project" value="InterPro"/>
</dbReference>
<proteinExistence type="predicted"/>
<dbReference type="GO" id="GO:0006412">
    <property type="term" value="P:translation"/>
    <property type="evidence" value="ECO:0007669"/>
    <property type="project" value="InterPro"/>
</dbReference>
<protein>
    <submittedName>
        <fullName evidence="1">RM30 protein</fullName>
    </submittedName>
</protein>
<dbReference type="GO" id="GO:0005739">
    <property type="term" value="C:mitochondrion"/>
    <property type="evidence" value="ECO:0007669"/>
    <property type="project" value="TreeGrafter"/>
</dbReference>
<name>A0A6G1ABC7_CROCR</name>
<evidence type="ECO:0000313" key="2">
    <source>
        <dbReference type="Proteomes" id="UP000475037"/>
    </source>
</evidence>
<gene>
    <name evidence="1" type="primary">Mrpl30_1</name>
    <name evidence="1" type="ORF">FOF47_R19826</name>
</gene>
<dbReference type="Proteomes" id="UP000475037">
    <property type="component" value="Unassembled WGS sequence"/>
</dbReference>
<dbReference type="GO" id="GO:0015934">
    <property type="term" value="C:large ribosomal subunit"/>
    <property type="evidence" value="ECO:0007669"/>
    <property type="project" value="InterPro"/>
</dbReference>